<keyword evidence="2" id="KW-0472">Membrane</keyword>
<keyword evidence="4" id="KW-1185">Reference proteome</keyword>
<comment type="caution">
    <text evidence="3">The sequence shown here is derived from an EMBL/GenBank/DDBJ whole genome shotgun (WGS) entry which is preliminary data.</text>
</comment>
<proteinExistence type="predicted"/>
<accession>A0A9X2KGB5</accession>
<evidence type="ECO:0000256" key="2">
    <source>
        <dbReference type="SAM" id="Phobius"/>
    </source>
</evidence>
<feature type="transmembrane region" description="Helical" evidence="2">
    <location>
        <begin position="44"/>
        <end position="68"/>
    </location>
</feature>
<dbReference type="RefSeq" id="WP_254164451.1">
    <property type="nucleotide sequence ID" value="NZ_JANAFB010000002.1"/>
</dbReference>
<keyword evidence="2" id="KW-1133">Transmembrane helix</keyword>
<feature type="transmembrane region" description="Helical" evidence="2">
    <location>
        <begin position="328"/>
        <end position="349"/>
    </location>
</feature>
<evidence type="ECO:0000313" key="3">
    <source>
        <dbReference type="EMBL" id="MCP3424672.1"/>
    </source>
</evidence>
<feature type="transmembrane region" description="Helical" evidence="2">
    <location>
        <begin position="239"/>
        <end position="260"/>
    </location>
</feature>
<dbReference type="Proteomes" id="UP001139502">
    <property type="component" value="Unassembled WGS sequence"/>
</dbReference>
<protein>
    <submittedName>
        <fullName evidence="3">ABC transporter permease</fullName>
    </submittedName>
</protein>
<feature type="transmembrane region" description="Helical" evidence="2">
    <location>
        <begin position="211"/>
        <end position="233"/>
    </location>
</feature>
<feature type="compositionally biased region" description="Basic and acidic residues" evidence="1">
    <location>
        <begin position="437"/>
        <end position="467"/>
    </location>
</feature>
<organism evidence="3 4">
    <name type="scientific">Rothia santali</name>
    <dbReference type="NCBI Taxonomy" id="2949643"/>
    <lineage>
        <taxon>Bacteria</taxon>
        <taxon>Bacillati</taxon>
        <taxon>Actinomycetota</taxon>
        <taxon>Actinomycetes</taxon>
        <taxon>Micrococcales</taxon>
        <taxon>Micrococcaceae</taxon>
        <taxon>Rothia</taxon>
    </lineage>
</organism>
<dbReference type="EMBL" id="JANAFB010000002">
    <property type="protein sequence ID" value="MCP3424672.1"/>
    <property type="molecule type" value="Genomic_DNA"/>
</dbReference>
<reference evidence="3" key="1">
    <citation type="submission" date="2022-06" db="EMBL/GenBank/DDBJ databases">
        <title>Rothia sp. isolated from sandalwood seedling.</title>
        <authorList>
            <person name="Tuikhar N."/>
            <person name="Kirdat K."/>
            <person name="Thorat V."/>
            <person name="Swetha P."/>
            <person name="Padma S."/>
            <person name="Sundararaj R."/>
            <person name="Yadav A."/>
        </authorList>
    </citation>
    <scope>NUCLEOTIDE SEQUENCE</scope>
    <source>
        <strain evidence="3">AR01</strain>
    </source>
</reference>
<gene>
    <name evidence="3" type="ORF">NBM05_01140</name>
</gene>
<feature type="region of interest" description="Disordered" evidence="1">
    <location>
        <begin position="1"/>
        <end position="21"/>
    </location>
</feature>
<dbReference type="AlphaFoldDB" id="A0A9X2KGB5"/>
<sequence>MAKNAHPQHSSRLGPAQVGPERIHAVPPEKSAYRRWFATLNPSLQLVLLQLWMPTFMAVMFVLCYVGAFQSTAPREVPIGIVGQSSAVETYQGIADQAAPGAWSFVDVPDEASAQEQVRSGEIAAAYDVGDNSLIVASAHQAQAANLIPAYLSPLLNPDQPPQREDVAPLPMGDVGMSPMYLMLAWCISGYLAAMFIGLMGGPLRRTTRLLVILAVSFVLSFITCFLVSPVLGAIEGHFWQLWGLGWMWALAVGVAVNGLSYFCGRFIAAPAMTIFIFLSIPASGAAFPEWFMPEPFRWLNNVVVGSGITEMLKRLIYDVGPGYSRGWIMLACYAAVGLLLTLVGKRYWEWQRVRRMLRGKTTMMQDAQRASGQQHEKDREEILDDFGLRATTQGIIVQQGPARPPRETPPSGSPGDAGVSTDTTSMWALGGPLEQELARPDEGAVGRSDEETLGRSGEDRADEEIGRSAGTPPAGEVAPSGGKESGRPGGS</sequence>
<evidence type="ECO:0000256" key="1">
    <source>
        <dbReference type="SAM" id="MobiDB-lite"/>
    </source>
</evidence>
<feature type="region of interest" description="Disordered" evidence="1">
    <location>
        <begin position="396"/>
        <end position="492"/>
    </location>
</feature>
<name>A0A9X2KGB5_9MICC</name>
<keyword evidence="2" id="KW-0812">Transmembrane</keyword>
<evidence type="ECO:0000313" key="4">
    <source>
        <dbReference type="Proteomes" id="UP001139502"/>
    </source>
</evidence>
<feature type="transmembrane region" description="Helical" evidence="2">
    <location>
        <begin position="267"/>
        <end position="288"/>
    </location>
</feature>
<feature type="transmembrane region" description="Helical" evidence="2">
    <location>
        <begin position="180"/>
        <end position="199"/>
    </location>
</feature>